<dbReference type="OrthoDB" id="3599367at2759"/>
<proteinExistence type="predicted"/>
<evidence type="ECO:0000313" key="2">
    <source>
        <dbReference type="Proteomes" id="UP000054321"/>
    </source>
</evidence>
<dbReference type="EMBL" id="KN832870">
    <property type="protein sequence ID" value="KIN09043.1"/>
    <property type="molecule type" value="Genomic_DNA"/>
</dbReference>
<feature type="non-terminal residue" evidence="1">
    <location>
        <position position="1"/>
    </location>
</feature>
<gene>
    <name evidence="1" type="ORF">OIDMADRAFT_72933</name>
</gene>
<feature type="non-terminal residue" evidence="1">
    <location>
        <position position="216"/>
    </location>
</feature>
<keyword evidence="2" id="KW-1185">Reference proteome</keyword>
<reference evidence="1 2" key="1">
    <citation type="submission" date="2014-04" db="EMBL/GenBank/DDBJ databases">
        <authorList>
            <consortium name="DOE Joint Genome Institute"/>
            <person name="Kuo A."/>
            <person name="Martino E."/>
            <person name="Perotto S."/>
            <person name="Kohler A."/>
            <person name="Nagy L.G."/>
            <person name="Floudas D."/>
            <person name="Copeland A."/>
            <person name="Barry K.W."/>
            <person name="Cichocki N."/>
            <person name="Veneault-Fourrey C."/>
            <person name="LaButti K."/>
            <person name="Lindquist E.A."/>
            <person name="Lipzen A."/>
            <person name="Lundell T."/>
            <person name="Morin E."/>
            <person name="Murat C."/>
            <person name="Sun H."/>
            <person name="Tunlid A."/>
            <person name="Henrissat B."/>
            <person name="Grigoriev I.V."/>
            <person name="Hibbett D.S."/>
            <person name="Martin F."/>
            <person name="Nordberg H.P."/>
            <person name="Cantor M.N."/>
            <person name="Hua S.X."/>
        </authorList>
    </citation>
    <scope>NUCLEOTIDE SEQUENCE [LARGE SCALE GENOMIC DNA]</scope>
    <source>
        <strain evidence="1 2">Zn</strain>
    </source>
</reference>
<organism evidence="1 2">
    <name type="scientific">Oidiodendron maius (strain Zn)</name>
    <dbReference type="NCBI Taxonomy" id="913774"/>
    <lineage>
        <taxon>Eukaryota</taxon>
        <taxon>Fungi</taxon>
        <taxon>Dikarya</taxon>
        <taxon>Ascomycota</taxon>
        <taxon>Pezizomycotina</taxon>
        <taxon>Leotiomycetes</taxon>
        <taxon>Leotiomycetes incertae sedis</taxon>
        <taxon>Myxotrichaceae</taxon>
        <taxon>Oidiodendron</taxon>
    </lineage>
</organism>
<reference evidence="2" key="2">
    <citation type="submission" date="2015-01" db="EMBL/GenBank/DDBJ databases">
        <title>Evolutionary Origins and Diversification of the Mycorrhizal Mutualists.</title>
        <authorList>
            <consortium name="DOE Joint Genome Institute"/>
            <consortium name="Mycorrhizal Genomics Consortium"/>
            <person name="Kohler A."/>
            <person name="Kuo A."/>
            <person name="Nagy L.G."/>
            <person name="Floudas D."/>
            <person name="Copeland A."/>
            <person name="Barry K.W."/>
            <person name="Cichocki N."/>
            <person name="Veneault-Fourrey C."/>
            <person name="LaButti K."/>
            <person name="Lindquist E.A."/>
            <person name="Lipzen A."/>
            <person name="Lundell T."/>
            <person name="Morin E."/>
            <person name="Murat C."/>
            <person name="Riley R."/>
            <person name="Ohm R."/>
            <person name="Sun H."/>
            <person name="Tunlid A."/>
            <person name="Henrissat B."/>
            <person name="Grigoriev I.V."/>
            <person name="Hibbett D.S."/>
            <person name="Martin F."/>
        </authorList>
    </citation>
    <scope>NUCLEOTIDE SEQUENCE [LARGE SCALE GENOMIC DNA]</scope>
    <source>
        <strain evidence="2">Zn</strain>
    </source>
</reference>
<sequence length="216" mass="24385">QKRDTRPKCSPRVYNAAQNREALNATLDRRTMTLPDGTQPSDMDTWMIKEMVPGLYDAIVWDKDVKGEPQDMATSVFEEFQVLKGTKLVDREAFSLGTAELCGCTTLIIISRRAVYMGHYWESISFNPDKVWVDHYGSKDKCFEKTVIDGLTSGVRSGGSQEQVSLKGQASKIEDQYIKAYLIIPTGSSNDAFDGYRNRWTQMKDTANEFVPTINT</sequence>
<protein>
    <submittedName>
        <fullName evidence="1">Uncharacterized protein</fullName>
    </submittedName>
</protein>
<dbReference type="InParanoid" id="A0A0C3E3U7"/>
<evidence type="ECO:0000313" key="1">
    <source>
        <dbReference type="EMBL" id="KIN09043.1"/>
    </source>
</evidence>
<dbReference type="Proteomes" id="UP000054321">
    <property type="component" value="Unassembled WGS sequence"/>
</dbReference>
<dbReference type="AlphaFoldDB" id="A0A0C3E3U7"/>
<dbReference type="HOGENOM" id="CLU_092875_0_0_1"/>
<name>A0A0C3E3U7_OIDMZ</name>
<dbReference type="STRING" id="913774.A0A0C3E3U7"/>
<accession>A0A0C3E3U7</accession>